<reference evidence="2" key="2">
    <citation type="submission" date="2015-06" db="UniProtKB">
        <authorList>
            <consortium name="EnsemblMetazoa"/>
        </authorList>
    </citation>
    <scope>IDENTIFICATION</scope>
</reference>
<dbReference type="HOGENOM" id="CLU_2944652_0_0_1"/>
<feature type="region of interest" description="Disordered" evidence="1">
    <location>
        <begin position="35"/>
        <end position="60"/>
    </location>
</feature>
<keyword evidence="3" id="KW-1185">Reference proteome</keyword>
<reference evidence="3" key="1">
    <citation type="submission" date="2011-08" db="EMBL/GenBank/DDBJ databases">
        <authorList>
            <person name="Rombauts S."/>
        </authorList>
    </citation>
    <scope>NUCLEOTIDE SEQUENCE</scope>
    <source>
        <strain evidence="3">London</strain>
    </source>
</reference>
<dbReference type="EMBL" id="CAEY01002026">
    <property type="status" value="NOT_ANNOTATED_CDS"/>
    <property type="molecule type" value="Genomic_DNA"/>
</dbReference>
<sequence>MRQVIVKMIQNMNFLNDPTQRHLVETFCNTGLKSKTVRRSQSEGSKDKYKDVEQSTKNKG</sequence>
<organism evidence="2 3">
    <name type="scientific">Tetranychus urticae</name>
    <name type="common">Two-spotted spider mite</name>
    <dbReference type="NCBI Taxonomy" id="32264"/>
    <lineage>
        <taxon>Eukaryota</taxon>
        <taxon>Metazoa</taxon>
        <taxon>Ecdysozoa</taxon>
        <taxon>Arthropoda</taxon>
        <taxon>Chelicerata</taxon>
        <taxon>Arachnida</taxon>
        <taxon>Acari</taxon>
        <taxon>Acariformes</taxon>
        <taxon>Trombidiformes</taxon>
        <taxon>Prostigmata</taxon>
        <taxon>Eleutherengona</taxon>
        <taxon>Raphignathae</taxon>
        <taxon>Tetranychoidea</taxon>
        <taxon>Tetranychidae</taxon>
        <taxon>Tetranychus</taxon>
    </lineage>
</organism>
<name>T1KDR2_TETUR</name>
<protein>
    <submittedName>
        <fullName evidence="2">Uncharacterized protein</fullName>
    </submittedName>
</protein>
<dbReference type="EnsemblMetazoa" id="tetur09g03900.1">
    <property type="protein sequence ID" value="tetur09g03900.1"/>
    <property type="gene ID" value="tetur09g03900"/>
</dbReference>
<dbReference type="Proteomes" id="UP000015104">
    <property type="component" value="Unassembled WGS sequence"/>
</dbReference>
<dbReference type="AlphaFoldDB" id="T1KDR2"/>
<evidence type="ECO:0000313" key="3">
    <source>
        <dbReference type="Proteomes" id="UP000015104"/>
    </source>
</evidence>
<evidence type="ECO:0000313" key="2">
    <source>
        <dbReference type="EnsemblMetazoa" id="tetur09g03900.1"/>
    </source>
</evidence>
<feature type="compositionally biased region" description="Basic and acidic residues" evidence="1">
    <location>
        <begin position="40"/>
        <end position="60"/>
    </location>
</feature>
<accession>T1KDR2</accession>
<evidence type="ECO:0000256" key="1">
    <source>
        <dbReference type="SAM" id="MobiDB-lite"/>
    </source>
</evidence>
<proteinExistence type="predicted"/>